<evidence type="ECO:0000313" key="1">
    <source>
        <dbReference type="EMBL" id="MPM03173.1"/>
    </source>
</evidence>
<name>A0A644WL81_9ZZZZ</name>
<dbReference type="AlphaFoldDB" id="A0A644WL81"/>
<gene>
    <name evidence="1" type="ORF">SDC9_49437</name>
</gene>
<sequence>MEVYNLVVRILQTPNICVAIFRNSSYICENPSQMKTILSVIIMVAGLCFSQQTNAQDKCTCPKCNGAGMCDEDFARPCNYCSGGYNICNTCDGDGQEPCYRCNETGIAQVTCSACGGSGKLNGENCSTCGGDGLEDISCINCEGKGWNKCHSCGGEGRFICNMCGGAGSKVWRNSCPNCGGTGKVDCE</sequence>
<evidence type="ECO:0008006" key="2">
    <source>
        <dbReference type="Google" id="ProtNLM"/>
    </source>
</evidence>
<organism evidence="1">
    <name type="scientific">bioreactor metagenome</name>
    <dbReference type="NCBI Taxonomy" id="1076179"/>
    <lineage>
        <taxon>unclassified sequences</taxon>
        <taxon>metagenomes</taxon>
        <taxon>ecological metagenomes</taxon>
    </lineage>
</organism>
<dbReference type="EMBL" id="VSSQ01000930">
    <property type="protein sequence ID" value="MPM03173.1"/>
    <property type="molecule type" value="Genomic_DNA"/>
</dbReference>
<comment type="caution">
    <text evidence="1">The sequence shown here is derived from an EMBL/GenBank/DDBJ whole genome shotgun (WGS) entry which is preliminary data.</text>
</comment>
<protein>
    <recommendedName>
        <fullName evidence="2">CR-type domain-containing protein</fullName>
    </recommendedName>
</protein>
<proteinExistence type="predicted"/>
<accession>A0A644WL81</accession>
<reference evidence="1" key="1">
    <citation type="submission" date="2019-08" db="EMBL/GenBank/DDBJ databases">
        <authorList>
            <person name="Kucharzyk K."/>
            <person name="Murdoch R.W."/>
            <person name="Higgins S."/>
            <person name="Loffler F."/>
        </authorList>
    </citation>
    <scope>NUCLEOTIDE SEQUENCE</scope>
</reference>